<keyword evidence="3" id="KW-1003">Cell membrane</keyword>
<evidence type="ECO:0000256" key="1">
    <source>
        <dbReference type="ARBA" id="ARBA00004651"/>
    </source>
</evidence>
<dbReference type="InterPro" id="IPR002656">
    <property type="entry name" value="Acyl_transf_3_dom"/>
</dbReference>
<comment type="similarity">
    <text evidence="2">Belongs to the acyltransferase 3 family.</text>
</comment>
<evidence type="ECO:0000259" key="8">
    <source>
        <dbReference type="Pfam" id="PF01757"/>
    </source>
</evidence>
<proteinExistence type="inferred from homology"/>
<feature type="transmembrane region" description="Helical" evidence="7">
    <location>
        <begin position="136"/>
        <end position="155"/>
    </location>
</feature>
<keyword evidence="4 7" id="KW-0812">Transmembrane</keyword>
<dbReference type="EMBL" id="JAJEQW010000011">
    <property type="protein sequence ID" value="MCC2242731.1"/>
    <property type="molecule type" value="Genomic_DNA"/>
</dbReference>
<evidence type="ECO:0000313" key="10">
    <source>
        <dbReference type="Proteomes" id="UP001198893"/>
    </source>
</evidence>
<evidence type="ECO:0000256" key="7">
    <source>
        <dbReference type="SAM" id="Phobius"/>
    </source>
</evidence>
<dbReference type="PANTHER" id="PTHR40074:SF2">
    <property type="entry name" value="O-ACETYLTRANSFERASE WECH"/>
    <property type="match status" value="1"/>
</dbReference>
<accession>A0AAW4WHE7</accession>
<keyword evidence="9" id="KW-0808">Transferase</keyword>
<feature type="transmembrane region" description="Helical" evidence="7">
    <location>
        <begin position="307"/>
        <end position="325"/>
    </location>
</feature>
<dbReference type="GO" id="GO:0005886">
    <property type="term" value="C:plasma membrane"/>
    <property type="evidence" value="ECO:0007669"/>
    <property type="project" value="UniProtKB-SubCell"/>
</dbReference>
<dbReference type="AlphaFoldDB" id="A0AAW4WHE7"/>
<dbReference type="RefSeq" id="WP_227710425.1">
    <property type="nucleotide sequence ID" value="NZ_JAJEQW010000011.1"/>
</dbReference>
<name>A0AAW4WHE7_9FIRM</name>
<keyword evidence="6 7" id="KW-0472">Membrane</keyword>
<evidence type="ECO:0000256" key="6">
    <source>
        <dbReference type="ARBA" id="ARBA00023136"/>
    </source>
</evidence>
<feature type="transmembrane region" description="Helical" evidence="7">
    <location>
        <begin position="267"/>
        <end position="287"/>
    </location>
</feature>
<feature type="transmembrane region" description="Helical" evidence="7">
    <location>
        <begin position="83"/>
        <end position="102"/>
    </location>
</feature>
<protein>
    <submittedName>
        <fullName evidence="9">Acyltransferase</fullName>
    </submittedName>
</protein>
<evidence type="ECO:0000256" key="5">
    <source>
        <dbReference type="ARBA" id="ARBA00022989"/>
    </source>
</evidence>
<feature type="transmembrane region" description="Helical" evidence="7">
    <location>
        <begin position="49"/>
        <end position="71"/>
    </location>
</feature>
<gene>
    <name evidence="9" type="ORF">LKD47_10520</name>
</gene>
<feature type="transmembrane region" description="Helical" evidence="7">
    <location>
        <begin position="218"/>
        <end position="236"/>
    </location>
</feature>
<feature type="transmembrane region" description="Helical" evidence="7">
    <location>
        <begin position="193"/>
        <end position="211"/>
    </location>
</feature>
<feature type="transmembrane region" description="Helical" evidence="7">
    <location>
        <begin position="7"/>
        <end position="29"/>
    </location>
</feature>
<feature type="transmembrane region" description="Helical" evidence="7">
    <location>
        <begin position="242"/>
        <end position="260"/>
    </location>
</feature>
<evidence type="ECO:0000256" key="4">
    <source>
        <dbReference type="ARBA" id="ARBA00022692"/>
    </source>
</evidence>
<evidence type="ECO:0000313" key="9">
    <source>
        <dbReference type="EMBL" id="MCC2242731.1"/>
    </source>
</evidence>
<dbReference type="Proteomes" id="UP001198893">
    <property type="component" value="Unassembled WGS sequence"/>
</dbReference>
<comment type="subcellular location">
    <subcellularLocation>
        <location evidence="1">Cell membrane</location>
        <topology evidence="1">Multi-pass membrane protein</topology>
    </subcellularLocation>
</comment>
<feature type="domain" description="Acyltransferase 3" evidence="8">
    <location>
        <begin position="7"/>
        <end position="320"/>
    </location>
</feature>
<organism evidence="9 10">
    <name type="scientific">Roseburia amylophila</name>
    <dbReference type="NCBI Taxonomy" id="2981794"/>
    <lineage>
        <taxon>Bacteria</taxon>
        <taxon>Bacillati</taxon>
        <taxon>Bacillota</taxon>
        <taxon>Clostridia</taxon>
        <taxon>Lachnospirales</taxon>
        <taxon>Lachnospiraceae</taxon>
        <taxon>Roseburia</taxon>
    </lineage>
</organism>
<dbReference type="GO" id="GO:0016413">
    <property type="term" value="F:O-acetyltransferase activity"/>
    <property type="evidence" value="ECO:0007669"/>
    <property type="project" value="TreeGrafter"/>
</dbReference>
<sequence>MKRERIFYLDFIRALAVILILLTHYNALFLYMDPQPLDKVVITYKICNLYIGDFGVSLFFIISGAALMYVYENSCNLAKFYKKRFVAIYPMFWITYIIAFVIQKLVYHADYSGIPKQNILYTIFGFDSYYAAVKPTFFIIGEWFLGCIILVYILFPLLRWGANKHPGTFSAAIILVYLLSIVCYQTGLSKAELVTVRLPEVFFGMLYMKYFKKTNWKVALGALAVLIANTILSPAFNSNIQTTYVGIAAFLVLTFIAKYMECGVVKAICSFLSKYAYAIFLIHHFIIYKVTDMVDFYKISTAESYGVFGICVGIILVTSLVLYFLNDKFMWLFGKIVNKEK</sequence>
<evidence type="ECO:0000256" key="2">
    <source>
        <dbReference type="ARBA" id="ARBA00007400"/>
    </source>
</evidence>
<dbReference type="PANTHER" id="PTHR40074">
    <property type="entry name" value="O-ACETYLTRANSFERASE WECH"/>
    <property type="match status" value="1"/>
</dbReference>
<keyword evidence="9" id="KW-0012">Acyltransferase</keyword>
<dbReference type="GO" id="GO:0009246">
    <property type="term" value="P:enterobacterial common antigen biosynthetic process"/>
    <property type="evidence" value="ECO:0007669"/>
    <property type="project" value="TreeGrafter"/>
</dbReference>
<evidence type="ECO:0000256" key="3">
    <source>
        <dbReference type="ARBA" id="ARBA00022475"/>
    </source>
</evidence>
<comment type="caution">
    <text evidence="9">The sequence shown here is derived from an EMBL/GenBank/DDBJ whole genome shotgun (WGS) entry which is preliminary data.</text>
</comment>
<reference evidence="9" key="1">
    <citation type="submission" date="2021-10" db="EMBL/GenBank/DDBJ databases">
        <title>Anaerobic single-cell dispensing facilitates the cultivation of human gut bacteria.</title>
        <authorList>
            <person name="Afrizal A."/>
        </authorList>
    </citation>
    <scope>NUCLEOTIDE SEQUENCE</scope>
    <source>
        <strain evidence="9">CLA-AA-H204</strain>
    </source>
</reference>
<keyword evidence="5 7" id="KW-1133">Transmembrane helix</keyword>
<feature type="transmembrane region" description="Helical" evidence="7">
    <location>
        <begin position="167"/>
        <end position="187"/>
    </location>
</feature>
<dbReference type="Pfam" id="PF01757">
    <property type="entry name" value="Acyl_transf_3"/>
    <property type="match status" value="1"/>
</dbReference>